<keyword evidence="3 6" id="KW-0812">Transmembrane</keyword>
<dbReference type="InterPro" id="IPR000301">
    <property type="entry name" value="Tetraspanin_animals"/>
</dbReference>
<dbReference type="Proteomes" id="UP001347796">
    <property type="component" value="Unassembled WGS sequence"/>
</dbReference>
<comment type="subcellular location">
    <subcellularLocation>
        <location evidence="1">Membrane</location>
        <topology evidence="1">Multi-pass membrane protein</topology>
    </subcellularLocation>
</comment>
<dbReference type="EMBL" id="JAZGQO010000007">
    <property type="protein sequence ID" value="KAK6181762.1"/>
    <property type="molecule type" value="Genomic_DNA"/>
</dbReference>
<protein>
    <recommendedName>
        <fullName evidence="9">Tetraspanin-13</fullName>
    </recommendedName>
</protein>
<dbReference type="PRINTS" id="PR00259">
    <property type="entry name" value="TMFOUR"/>
</dbReference>
<keyword evidence="5 6" id="KW-0472">Membrane</keyword>
<gene>
    <name evidence="7" type="ORF">SNE40_009551</name>
</gene>
<dbReference type="PANTHER" id="PTHR19282:SF452">
    <property type="entry name" value="LD03691P"/>
    <property type="match status" value="1"/>
</dbReference>
<feature type="transmembrane region" description="Helical" evidence="6">
    <location>
        <begin position="190"/>
        <end position="216"/>
    </location>
</feature>
<dbReference type="PIRSF" id="PIRSF002419">
    <property type="entry name" value="Tetraspanin"/>
    <property type="match status" value="1"/>
</dbReference>
<dbReference type="AlphaFoldDB" id="A0AAN8JRH9"/>
<evidence type="ECO:0000313" key="8">
    <source>
        <dbReference type="Proteomes" id="UP001347796"/>
    </source>
</evidence>
<evidence type="ECO:0000256" key="6">
    <source>
        <dbReference type="SAM" id="Phobius"/>
    </source>
</evidence>
<feature type="transmembrane region" description="Helical" evidence="6">
    <location>
        <begin position="73"/>
        <end position="100"/>
    </location>
</feature>
<evidence type="ECO:0000313" key="7">
    <source>
        <dbReference type="EMBL" id="KAK6181762.1"/>
    </source>
</evidence>
<keyword evidence="4 6" id="KW-1133">Transmembrane helix</keyword>
<comment type="similarity">
    <text evidence="2">Belongs to the tetraspanin (TM4SF) family.</text>
</comment>
<comment type="caution">
    <text evidence="7">The sequence shown here is derived from an EMBL/GenBank/DDBJ whole genome shotgun (WGS) entry which is preliminary data.</text>
</comment>
<accession>A0AAN8JRH9</accession>
<feature type="transmembrane region" description="Helical" evidence="6">
    <location>
        <begin position="12"/>
        <end position="33"/>
    </location>
</feature>
<feature type="transmembrane region" description="Helical" evidence="6">
    <location>
        <begin position="45"/>
        <end position="66"/>
    </location>
</feature>
<proteinExistence type="inferred from homology"/>
<dbReference type="Pfam" id="PF00335">
    <property type="entry name" value="Tetraspanin"/>
    <property type="match status" value="1"/>
</dbReference>
<evidence type="ECO:0000256" key="1">
    <source>
        <dbReference type="ARBA" id="ARBA00004141"/>
    </source>
</evidence>
<keyword evidence="8" id="KW-1185">Reference proteome</keyword>
<name>A0AAN8JRH9_PATCE</name>
<organism evidence="7 8">
    <name type="scientific">Patella caerulea</name>
    <name type="common">Rayed Mediterranean limpet</name>
    <dbReference type="NCBI Taxonomy" id="87958"/>
    <lineage>
        <taxon>Eukaryota</taxon>
        <taxon>Metazoa</taxon>
        <taxon>Spiralia</taxon>
        <taxon>Lophotrochozoa</taxon>
        <taxon>Mollusca</taxon>
        <taxon>Gastropoda</taxon>
        <taxon>Patellogastropoda</taxon>
        <taxon>Patelloidea</taxon>
        <taxon>Patellidae</taxon>
        <taxon>Patella</taxon>
    </lineage>
</organism>
<evidence type="ECO:0000256" key="4">
    <source>
        <dbReference type="ARBA" id="ARBA00022989"/>
    </source>
</evidence>
<dbReference type="PANTHER" id="PTHR19282">
    <property type="entry name" value="TETRASPANIN"/>
    <property type="match status" value="1"/>
</dbReference>
<evidence type="ECO:0000256" key="5">
    <source>
        <dbReference type="ARBA" id="ARBA00023136"/>
    </source>
</evidence>
<evidence type="ECO:0008006" key="9">
    <source>
        <dbReference type="Google" id="ProtNLM"/>
    </source>
</evidence>
<reference evidence="7 8" key="1">
    <citation type="submission" date="2024-01" db="EMBL/GenBank/DDBJ databases">
        <title>The genome of the rayed Mediterranean limpet Patella caerulea (Linnaeus, 1758).</title>
        <authorList>
            <person name="Anh-Thu Weber A."/>
            <person name="Halstead-Nussloch G."/>
        </authorList>
    </citation>
    <scope>NUCLEOTIDE SEQUENCE [LARGE SCALE GENOMIC DNA]</scope>
    <source>
        <strain evidence="7">AATW-2023a</strain>
        <tissue evidence="7">Whole specimen</tissue>
    </source>
</reference>
<dbReference type="InterPro" id="IPR018499">
    <property type="entry name" value="Tetraspanin/Peripherin"/>
</dbReference>
<evidence type="ECO:0000256" key="2">
    <source>
        <dbReference type="ARBA" id="ARBA00006840"/>
    </source>
</evidence>
<dbReference type="GO" id="GO:0016020">
    <property type="term" value="C:membrane"/>
    <property type="evidence" value="ECO:0007669"/>
    <property type="project" value="UniProtKB-SubCell"/>
</dbReference>
<sequence>MACSGFSCSKNTLTLLNVLYFVVAIILIGVAAYGRVASLVTSLTLVGSVITCGVILFFIALIGLVGSIRHHQVLLFFYMIILFLLFLLQFSLACACLAVNPQQKDDLVTRGWMKASNETRDNVQKNFDCCGFLDNKLPASDNQGHPPCKELSCCKLNPSNSCCSGQLENTTSPTCPLECQACYHKLQDKIYAAFSVTGGIGLFFSFTEIIGVWITVRYRNQKDPRANPSAFL</sequence>
<evidence type="ECO:0000256" key="3">
    <source>
        <dbReference type="ARBA" id="ARBA00022692"/>
    </source>
</evidence>